<accession>A0ABQ1WT05</accession>
<dbReference type="Pfam" id="PF00543">
    <property type="entry name" value="P-II"/>
    <property type="match status" value="1"/>
</dbReference>
<dbReference type="InterPro" id="IPR002187">
    <property type="entry name" value="N-reg_PII"/>
</dbReference>
<dbReference type="PROSITE" id="PS51343">
    <property type="entry name" value="PII_GLNB_DOM"/>
    <property type="match status" value="1"/>
</dbReference>
<name>A0ABQ1WT05_9FLAO</name>
<protein>
    <recommendedName>
        <fullName evidence="3">Nitrogen regulatory protein P-II</fullName>
    </recommendedName>
</protein>
<dbReference type="Gene3D" id="3.30.70.120">
    <property type="match status" value="1"/>
</dbReference>
<dbReference type="PANTHER" id="PTHR30115:SF11">
    <property type="entry name" value="NITROGEN REGULATORY PROTEIN P-II HOMOLOG"/>
    <property type="match status" value="1"/>
</dbReference>
<dbReference type="PRINTS" id="PR00340">
    <property type="entry name" value="PIIGLNB"/>
</dbReference>
<dbReference type="InterPro" id="IPR011322">
    <property type="entry name" value="N-reg_PII-like_a/b"/>
</dbReference>
<sequence length="111" mass="12609">MREVKAFIREKRANEVMQALRTEGFESLTVSEAEGTGRYTQRKDSPSLRFPLAHSKMSKLEIVCRKEDVPKIVQVIHQNGGKGEKGEGLIYVSEVLEIYKVRTGELSKEDI</sequence>
<dbReference type="SMART" id="SM00938">
    <property type="entry name" value="P-II"/>
    <property type="match status" value="1"/>
</dbReference>
<reference evidence="2" key="1">
    <citation type="journal article" date="2019" name="Int. J. Syst. Evol. Microbiol.">
        <title>The Global Catalogue of Microorganisms (GCM) 10K type strain sequencing project: providing services to taxonomists for standard genome sequencing and annotation.</title>
        <authorList>
            <consortium name="The Broad Institute Genomics Platform"/>
            <consortium name="The Broad Institute Genome Sequencing Center for Infectious Disease"/>
            <person name="Wu L."/>
            <person name="Ma J."/>
        </authorList>
    </citation>
    <scope>NUCLEOTIDE SEQUENCE [LARGE SCALE GENOMIC DNA]</scope>
    <source>
        <strain evidence="2">CGMCC 1.15422</strain>
    </source>
</reference>
<dbReference type="PANTHER" id="PTHR30115">
    <property type="entry name" value="NITROGEN REGULATORY PROTEIN P-II"/>
    <property type="match status" value="1"/>
</dbReference>
<organism evidence="1 2">
    <name type="scientific">Christiangramia forsetii</name>
    <dbReference type="NCBI Taxonomy" id="411153"/>
    <lineage>
        <taxon>Bacteria</taxon>
        <taxon>Pseudomonadati</taxon>
        <taxon>Bacteroidota</taxon>
        <taxon>Flavobacteriia</taxon>
        <taxon>Flavobacteriales</taxon>
        <taxon>Flavobacteriaceae</taxon>
        <taxon>Christiangramia</taxon>
    </lineage>
</organism>
<dbReference type="InterPro" id="IPR015867">
    <property type="entry name" value="N-reg_PII/ATP_PRibTrfase_C"/>
</dbReference>
<proteinExistence type="predicted"/>
<dbReference type="Proteomes" id="UP000605733">
    <property type="component" value="Unassembled WGS sequence"/>
</dbReference>
<keyword evidence="2" id="KW-1185">Reference proteome</keyword>
<dbReference type="EMBL" id="BMIX01000008">
    <property type="protein sequence ID" value="GGG43906.1"/>
    <property type="molecule type" value="Genomic_DNA"/>
</dbReference>
<evidence type="ECO:0008006" key="3">
    <source>
        <dbReference type="Google" id="ProtNLM"/>
    </source>
</evidence>
<evidence type="ECO:0000313" key="2">
    <source>
        <dbReference type="Proteomes" id="UP000605733"/>
    </source>
</evidence>
<gene>
    <name evidence="1" type="ORF">GCM10011532_29930</name>
</gene>
<evidence type="ECO:0000313" key="1">
    <source>
        <dbReference type="EMBL" id="GGG43906.1"/>
    </source>
</evidence>
<dbReference type="RefSeq" id="WP_011709225.1">
    <property type="nucleotide sequence ID" value="NZ_BMIX01000008.1"/>
</dbReference>
<dbReference type="SUPFAM" id="SSF54913">
    <property type="entry name" value="GlnB-like"/>
    <property type="match status" value="1"/>
</dbReference>
<comment type="caution">
    <text evidence="1">The sequence shown here is derived from an EMBL/GenBank/DDBJ whole genome shotgun (WGS) entry which is preliminary data.</text>
</comment>